<keyword evidence="2" id="KW-1185">Reference proteome</keyword>
<protein>
    <recommendedName>
        <fullName evidence="3">ESAT-6 protein secretion system EspG family protein</fullName>
    </recommendedName>
</protein>
<evidence type="ECO:0000313" key="2">
    <source>
        <dbReference type="Proteomes" id="UP001203761"/>
    </source>
</evidence>
<name>A0ABT0QZL2_9MICO</name>
<dbReference type="RefSeq" id="WP_249737160.1">
    <property type="nucleotide sequence ID" value="NZ_JAKNCJ010000002.1"/>
</dbReference>
<dbReference type="EMBL" id="JAKNCJ010000002">
    <property type="protein sequence ID" value="MCL6423066.1"/>
    <property type="molecule type" value="Genomic_DNA"/>
</dbReference>
<proteinExistence type="predicted"/>
<dbReference type="Proteomes" id="UP001203761">
    <property type="component" value="Unassembled WGS sequence"/>
</dbReference>
<comment type="caution">
    <text evidence="1">The sequence shown here is derived from an EMBL/GenBank/DDBJ whole genome shotgun (WGS) entry which is preliminary data.</text>
</comment>
<accession>A0ABT0QZL2</accession>
<organism evidence="1 2">
    <name type="scientific">Brachybacterium equifaecis</name>
    <dbReference type="NCBI Taxonomy" id="2910770"/>
    <lineage>
        <taxon>Bacteria</taxon>
        <taxon>Bacillati</taxon>
        <taxon>Actinomycetota</taxon>
        <taxon>Actinomycetes</taxon>
        <taxon>Micrococcales</taxon>
        <taxon>Dermabacteraceae</taxon>
        <taxon>Brachybacterium</taxon>
    </lineage>
</organism>
<gene>
    <name evidence="1" type="ORF">Bequi_06645</name>
</gene>
<evidence type="ECO:0008006" key="3">
    <source>
        <dbReference type="Google" id="ProtNLM"/>
    </source>
</evidence>
<evidence type="ECO:0000313" key="1">
    <source>
        <dbReference type="EMBL" id="MCL6423066.1"/>
    </source>
</evidence>
<reference evidence="1" key="1">
    <citation type="submission" date="2022-02" db="EMBL/GenBank/DDBJ databases">
        <authorList>
            <person name="Lee M."/>
            <person name="Kim S.-J."/>
            <person name="Jung M.-Y."/>
        </authorList>
    </citation>
    <scope>NUCLEOTIDE SEQUENCE</scope>
    <source>
        <strain evidence="1">JHP9</strain>
    </source>
</reference>
<sequence>MTASNSAPVDEPALYSTYELDFMLSLRENDGSRASREQIGILGVPEEAEEFVREAVMAGLRARGRIHHDGSEWVLGEEAQVIATVLSAADRWLGIALAQGDAMRGAFVVKANEAVLMLTQDELESFRIVSLGAPGTVGRNVADIAAAFLGQGPGRTVSLRCTDARDLATAVPMMLHVEDDGSWHVGHLPMTEEGTLSVSPTKPQDLQALIEGLWNDGVSAARR</sequence>